<sequence>MSELPDYPERERFIPYIPGFIHGGSDVPVDISFELRRTLLRFANQWTMPEDYYLLKYTIEAFKNNKICFPLVAKKLEDLCFARFFVRPLNYFNAERCQGRLNELIEATKDDPEVEKTDSADKYSLKTHVGGLLDALIKENNALKSEFLSSEEKFRLVLRFFRGDVPPEDEDAIHSAVDEYWQIIIETTPSEAAVSAKAIAAITDEELSKIQTFDAYQELIKQKIALFDSEKVVDTRMSADEQLMNLWENIEAQAETLKTKEEHDWPTPPEIPAIPRTTSLSPREQVVEAPSPVPPPPPTLPAMESTVSLPIPPLIPPKPEPMDVDIPVYETPGPPTPIRKETPPTDATFDAAKKSRGRPKKILTLDIPQTTAKKAKISSREASETPKTATFDSTPESAIEAELPPVPAKPAVLTGSKMTPVTGSAPELSSMEQQTAGRVLRTNPRSSIKEDLPIREARRRTVFYTPTTSPRASAQPSPKPVEEMQVDEPSPQAEQRGSVSRPGSSVPFIKSCTPRSERTSEERKPELRSGTKAASLPKQEVEKKPLSVATKAVQTFLIVPNKVGISDDGKPQPKPKIKIFKGKAEPQKEDGIGTQTGPLDLDKDARLIRFSDDNLKSSFAAKQLLSGCYTPSSRFIRNKTCRVHFSVERRSLIDIPKTLKSHTNFDVANTISKLNLGEAYLVPARFFQPKYRRVINKPMDQLTIRELMNQGQIKGSIDFALNSVLMCANNVVFSALKKDKAAKQESVQNSTKVLQTLRKCKE</sequence>
<accession>A0AC34QRV4</accession>
<organism evidence="1 2">
    <name type="scientific">Panagrolaimus sp. JU765</name>
    <dbReference type="NCBI Taxonomy" id="591449"/>
    <lineage>
        <taxon>Eukaryota</taxon>
        <taxon>Metazoa</taxon>
        <taxon>Ecdysozoa</taxon>
        <taxon>Nematoda</taxon>
        <taxon>Chromadorea</taxon>
        <taxon>Rhabditida</taxon>
        <taxon>Tylenchina</taxon>
        <taxon>Panagrolaimomorpha</taxon>
        <taxon>Panagrolaimoidea</taxon>
        <taxon>Panagrolaimidae</taxon>
        <taxon>Panagrolaimus</taxon>
    </lineage>
</organism>
<dbReference type="WBParaSite" id="JU765_v2.g18674.t1">
    <property type="protein sequence ID" value="JU765_v2.g18674.t1"/>
    <property type="gene ID" value="JU765_v2.g18674"/>
</dbReference>
<protein>
    <submittedName>
        <fullName evidence="2">Bromo domain-containing protein</fullName>
    </submittedName>
</protein>
<dbReference type="Proteomes" id="UP000887576">
    <property type="component" value="Unplaced"/>
</dbReference>
<name>A0AC34QRV4_9BILA</name>
<proteinExistence type="predicted"/>
<evidence type="ECO:0000313" key="2">
    <source>
        <dbReference type="WBParaSite" id="JU765_v2.g18674.t1"/>
    </source>
</evidence>
<reference evidence="2" key="1">
    <citation type="submission" date="2022-11" db="UniProtKB">
        <authorList>
            <consortium name="WormBaseParasite"/>
        </authorList>
    </citation>
    <scope>IDENTIFICATION</scope>
</reference>
<evidence type="ECO:0000313" key="1">
    <source>
        <dbReference type="Proteomes" id="UP000887576"/>
    </source>
</evidence>